<dbReference type="AlphaFoldDB" id="A0A119HGZ1"/>
<reference evidence="2 4" key="1">
    <citation type="submission" date="2015-11" db="EMBL/GenBank/DDBJ databases">
        <title>Expanding the genomic diversity of Burkholderia species for the development of highly accurate diagnostics.</title>
        <authorList>
            <person name="Sahl J."/>
            <person name="Keim P."/>
            <person name="Wagner D."/>
        </authorList>
    </citation>
    <scope>NUCLEOTIDE SEQUENCE [LARGE SCALE GENOMIC DNA]</scope>
    <source>
        <strain evidence="2 4">MSMB2087WGS</strain>
    </source>
</reference>
<accession>A0A119HGZ1</accession>
<dbReference type="EMBL" id="LPHD01000007">
    <property type="protein sequence ID" value="KWA86266.1"/>
    <property type="molecule type" value="Genomic_DNA"/>
</dbReference>
<evidence type="ECO:0000313" key="4">
    <source>
        <dbReference type="Proteomes" id="UP000060630"/>
    </source>
</evidence>
<evidence type="ECO:0008006" key="6">
    <source>
        <dbReference type="Google" id="ProtNLM"/>
    </source>
</evidence>
<reference evidence="3 5" key="2">
    <citation type="submission" date="2015-11" db="EMBL/GenBank/DDBJ databases">
        <authorList>
            <person name="Sahl J."/>
            <person name="Wagner D."/>
            <person name="Keim P."/>
        </authorList>
    </citation>
    <scope>NUCLEOTIDE SEQUENCE [LARGE SCALE GENOMIC DNA]</scope>
    <source>
        <strain evidence="3 5">MSMB1157</strain>
    </source>
</reference>
<dbReference type="RefSeq" id="WP_060191413.1">
    <property type="nucleotide sequence ID" value="NZ_LNJU01000002.1"/>
</dbReference>
<keyword evidence="1" id="KW-0732">Signal</keyword>
<comment type="caution">
    <text evidence="2">The sequence shown here is derived from an EMBL/GenBank/DDBJ whole genome shotgun (WGS) entry which is preliminary data.</text>
</comment>
<evidence type="ECO:0000313" key="2">
    <source>
        <dbReference type="EMBL" id="KWA86266.1"/>
    </source>
</evidence>
<evidence type="ECO:0000313" key="3">
    <source>
        <dbReference type="EMBL" id="KWZ58769.1"/>
    </source>
</evidence>
<gene>
    <name evidence="3" type="ORF">WK57_16950</name>
    <name evidence="2" type="ORF">WL29_11010</name>
</gene>
<protein>
    <recommendedName>
        <fullName evidence="6">Low-complexity protein</fullName>
    </recommendedName>
</protein>
<evidence type="ECO:0000256" key="1">
    <source>
        <dbReference type="SAM" id="SignalP"/>
    </source>
</evidence>
<sequence length="123" mass="12419">MQNKIRNISTLIASAMLSTVGTAGVAQAADSSPFAVKPLAQGYLVAQADIGNKMKDGKCGEGKCGANKKMAEKAKDGACGANNKAAEGSCGAHKKVMEGKCGADKKTDVEAKHKDGSCGTAKS</sequence>
<feature type="signal peptide" evidence="1">
    <location>
        <begin position="1"/>
        <end position="28"/>
    </location>
</feature>
<organism evidence="2 4">
    <name type="scientific">Burkholderia ubonensis</name>
    <dbReference type="NCBI Taxonomy" id="101571"/>
    <lineage>
        <taxon>Bacteria</taxon>
        <taxon>Pseudomonadati</taxon>
        <taxon>Pseudomonadota</taxon>
        <taxon>Betaproteobacteria</taxon>
        <taxon>Burkholderiales</taxon>
        <taxon>Burkholderiaceae</taxon>
        <taxon>Burkholderia</taxon>
        <taxon>Burkholderia cepacia complex</taxon>
    </lineage>
</organism>
<dbReference type="Proteomes" id="UP000060630">
    <property type="component" value="Unassembled WGS sequence"/>
</dbReference>
<dbReference type="EMBL" id="LNJU01000002">
    <property type="protein sequence ID" value="KWZ58769.1"/>
    <property type="molecule type" value="Genomic_DNA"/>
</dbReference>
<dbReference type="Proteomes" id="UP000070119">
    <property type="component" value="Unassembled WGS sequence"/>
</dbReference>
<evidence type="ECO:0000313" key="5">
    <source>
        <dbReference type="Proteomes" id="UP000070119"/>
    </source>
</evidence>
<feature type="chain" id="PRO_5007162211" description="Low-complexity protein" evidence="1">
    <location>
        <begin position="29"/>
        <end position="123"/>
    </location>
</feature>
<name>A0A119HGZ1_9BURK</name>
<proteinExistence type="predicted"/>